<protein>
    <submittedName>
        <fullName evidence="1">Uncharacterized protein</fullName>
    </submittedName>
</protein>
<reference evidence="1" key="1">
    <citation type="journal article" date="2020" name="Stud. Mycol.">
        <title>101 Dothideomycetes genomes: a test case for predicting lifestyles and emergence of pathogens.</title>
        <authorList>
            <person name="Haridas S."/>
            <person name="Albert R."/>
            <person name="Binder M."/>
            <person name="Bloem J."/>
            <person name="Labutti K."/>
            <person name="Salamov A."/>
            <person name="Andreopoulos B."/>
            <person name="Baker S."/>
            <person name="Barry K."/>
            <person name="Bills G."/>
            <person name="Bluhm B."/>
            <person name="Cannon C."/>
            <person name="Castanera R."/>
            <person name="Culley D."/>
            <person name="Daum C."/>
            <person name="Ezra D."/>
            <person name="Gonzalez J."/>
            <person name="Henrissat B."/>
            <person name="Kuo A."/>
            <person name="Liang C."/>
            <person name="Lipzen A."/>
            <person name="Lutzoni F."/>
            <person name="Magnuson J."/>
            <person name="Mondo S."/>
            <person name="Nolan M."/>
            <person name="Ohm R."/>
            <person name="Pangilinan J."/>
            <person name="Park H.-J."/>
            <person name="Ramirez L."/>
            <person name="Alfaro M."/>
            <person name="Sun H."/>
            <person name="Tritt A."/>
            <person name="Yoshinaga Y."/>
            <person name="Zwiers L.-H."/>
            <person name="Turgeon B."/>
            <person name="Goodwin S."/>
            <person name="Spatafora J."/>
            <person name="Crous P."/>
            <person name="Grigoriev I."/>
        </authorList>
    </citation>
    <scope>NUCLEOTIDE SEQUENCE</scope>
    <source>
        <strain evidence="1">CBS 379.55</strain>
    </source>
</reference>
<evidence type="ECO:0000313" key="1">
    <source>
        <dbReference type="EMBL" id="KAF2279911.1"/>
    </source>
</evidence>
<organism evidence="1 2">
    <name type="scientific">Westerdykella ornata</name>
    <dbReference type="NCBI Taxonomy" id="318751"/>
    <lineage>
        <taxon>Eukaryota</taxon>
        <taxon>Fungi</taxon>
        <taxon>Dikarya</taxon>
        <taxon>Ascomycota</taxon>
        <taxon>Pezizomycotina</taxon>
        <taxon>Dothideomycetes</taxon>
        <taxon>Pleosporomycetidae</taxon>
        <taxon>Pleosporales</taxon>
        <taxon>Sporormiaceae</taxon>
        <taxon>Westerdykella</taxon>
    </lineage>
</organism>
<dbReference type="EMBL" id="ML986485">
    <property type="protein sequence ID" value="KAF2279911.1"/>
    <property type="molecule type" value="Genomic_DNA"/>
</dbReference>
<dbReference type="GeneID" id="54552710"/>
<name>A0A6A6JTH3_WESOR</name>
<sequence length="255" mass="29410">MSILRPPYFFRIHEIRERSDIRPHADSRGHWIPCSDPGAHVRVQVGASGKYYFCNGQQIYEVTQLPQGCAKYKTFSMYYAGGQGFLVLRGDARKPRPDETWQPLQFDHDENDYSSFLTNAGEQQILRVQRPDQQWPMLLLPDIYHTSTRTQARHYGGIKGELPIFLALIAFSTLAEYLPNVLPLVFTGGAWQVHQYRYPRTMSRDIPTQFMLIHSGTNRRGVVVTVYTCPENLHGGSTEEDLEDYEHGLYGKYFD</sequence>
<proteinExistence type="predicted"/>
<accession>A0A6A6JTH3</accession>
<dbReference type="OrthoDB" id="5243686at2759"/>
<dbReference type="Proteomes" id="UP000800097">
    <property type="component" value="Unassembled WGS sequence"/>
</dbReference>
<dbReference type="AlphaFoldDB" id="A0A6A6JTH3"/>
<keyword evidence="2" id="KW-1185">Reference proteome</keyword>
<evidence type="ECO:0000313" key="2">
    <source>
        <dbReference type="Proteomes" id="UP000800097"/>
    </source>
</evidence>
<dbReference type="RefSeq" id="XP_033657450.1">
    <property type="nucleotide sequence ID" value="XM_033799535.1"/>
</dbReference>
<gene>
    <name evidence="1" type="ORF">EI97DRAFT_439010</name>
</gene>